<reference evidence="1 2" key="1">
    <citation type="submission" date="2020-08" db="EMBL/GenBank/DDBJ databases">
        <title>Genomic Encyclopedia of Type Strains, Phase IV (KMG-IV): sequencing the most valuable type-strain genomes for metagenomic binning, comparative biology and taxonomic classification.</title>
        <authorList>
            <person name="Goeker M."/>
        </authorList>
    </citation>
    <scope>NUCLEOTIDE SEQUENCE [LARGE SCALE GENOMIC DNA]</scope>
    <source>
        <strain evidence="1 2">DSM 28570</strain>
    </source>
</reference>
<proteinExistence type="predicted"/>
<name>A0A840UKV6_9BACT</name>
<organism evidence="1 2">
    <name type="scientific">Desulfoprunum benzoelyticum</name>
    <dbReference type="NCBI Taxonomy" id="1506996"/>
    <lineage>
        <taxon>Bacteria</taxon>
        <taxon>Pseudomonadati</taxon>
        <taxon>Thermodesulfobacteriota</taxon>
        <taxon>Desulfobulbia</taxon>
        <taxon>Desulfobulbales</taxon>
        <taxon>Desulfobulbaceae</taxon>
        <taxon>Desulfoprunum</taxon>
    </lineage>
</organism>
<accession>A0A840UKV6</accession>
<gene>
    <name evidence="1" type="ORF">HNQ81_000667</name>
</gene>
<evidence type="ECO:0000313" key="1">
    <source>
        <dbReference type="EMBL" id="MBB5346957.1"/>
    </source>
</evidence>
<dbReference type="Proteomes" id="UP000539642">
    <property type="component" value="Unassembled WGS sequence"/>
</dbReference>
<sequence length="47" mass="5242">MYRLMLIRLHTGEMSARGPTFNAVLPDRVVAALGKRVTAKDAAEREE</sequence>
<protein>
    <submittedName>
        <fullName evidence="1">Uncharacterized protein</fullName>
    </submittedName>
</protein>
<dbReference type="EMBL" id="JACHEO010000002">
    <property type="protein sequence ID" value="MBB5346957.1"/>
    <property type="molecule type" value="Genomic_DNA"/>
</dbReference>
<comment type="caution">
    <text evidence="1">The sequence shown here is derived from an EMBL/GenBank/DDBJ whole genome shotgun (WGS) entry which is preliminary data.</text>
</comment>
<keyword evidence="2" id="KW-1185">Reference proteome</keyword>
<evidence type="ECO:0000313" key="2">
    <source>
        <dbReference type="Proteomes" id="UP000539642"/>
    </source>
</evidence>
<dbReference type="AlphaFoldDB" id="A0A840UKV6"/>